<evidence type="ECO:0000313" key="1">
    <source>
        <dbReference type="EMBL" id="WMC11529.1"/>
    </source>
</evidence>
<reference evidence="1 2" key="1">
    <citation type="submission" date="2023-02" db="EMBL/GenBank/DDBJ databases">
        <title>Complete genome sequence of a novel bacterium Oceanimonas sp. NTOU-MSR1 isolated from marine coast sediment.</title>
        <authorList>
            <person name="Yang H.-T."/>
            <person name="Chen Y.-L."/>
            <person name="Ho Y.-N."/>
        </authorList>
    </citation>
    <scope>NUCLEOTIDE SEQUENCE [LARGE SCALE GENOMIC DNA]</scope>
    <source>
        <strain evidence="1 2">NTOU-MSR1</strain>
    </source>
</reference>
<name>A0AA50QCV2_9GAMM</name>
<organism evidence="1 2">
    <name type="scientific">Oceanimonas pelagia</name>
    <dbReference type="NCBI Taxonomy" id="3028314"/>
    <lineage>
        <taxon>Bacteria</taxon>
        <taxon>Pseudomonadati</taxon>
        <taxon>Pseudomonadota</taxon>
        <taxon>Gammaproteobacteria</taxon>
        <taxon>Aeromonadales</taxon>
        <taxon>Aeromonadaceae</taxon>
        <taxon>Oceanimonas</taxon>
    </lineage>
</organism>
<evidence type="ECO:0000313" key="2">
    <source>
        <dbReference type="Proteomes" id="UP001223802"/>
    </source>
</evidence>
<keyword evidence="2" id="KW-1185">Reference proteome</keyword>
<accession>A0AA50QCV2</accession>
<dbReference type="RefSeq" id="WP_306762768.1">
    <property type="nucleotide sequence ID" value="NZ_CP118224.1"/>
</dbReference>
<protein>
    <submittedName>
        <fullName evidence="1">Uncharacterized protein</fullName>
    </submittedName>
</protein>
<dbReference type="AlphaFoldDB" id="A0AA50QCV2"/>
<dbReference type="EMBL" id="CP118224">
    <property type="protein sequence ID" value="WMC11529.1"/>
    <property type="molecule type" value="Genomic_DNA"/>
</dbReference>
<proteinExistence type="predicted"/>
<gene>
    <name evidence="1" type="ORF">PU634_03985</name>
</gene>
<dbReference type="Proteomes" id="UP001223802">
    <property type="component" value="Chromosome"/>
</dbReference>
<dbReference type="KEGG" id="ope:PU634_03985"/>
<sequence length="161" mass="17061">MARVITVMLQGIGYHWNGQDILVDDGISLPWSLAGSSLERIELVDREGETTATFSIDFERQEWTLAGESEPGEVILVDDKGAALTALSPLTVQAMLLPEAALVPAPGLVGDDPLPLSLDDILLSSELPAGLPGATLPDTGGLDSELIDDVINWLSVYSPPE</sequence>